<evidence type="ECO:0000313" key="2">
    <source>
        <dbReference type="EMBL" id="KEJ95430.1"/>
    </source>
</evidence>
<dbReference type="InterPro" id="IPR004843">
    <property type="entry name" value="Calcineurin-like_PHP"/>
</dbReference>
<dbReference type="PANTHER" id="PTHR43143:SF1">
    <property type="entry name" value="SERINE_THREONINE-PROTEIN PHOSPHATASE CPPED1"/>
    <property type="match status" value="1"/>
</dbReference>
<dbReference type="RefSeq" id="WP_051694371.1">
    <property type="nucleotide sequence ID" value="NZ_CP054599.1"/>
</dbReference>
<keyword evidence="3" id="KW-1185">Reference proteome</keyword>
<protein>
    <recommendedName>
        <fullName evidence="1">Calcineurin-like phosphoesterase domain-containing protein</fullName>
    </recommendedName>
</protein>
<dbReference type="Proteomes" id="UP000027746">
    <property type="component" value="Unassembled WGS sequence"/>
</dbReference>
<sequence>MNTFTLIQITDTHLSRERPEFSGNFEIASKLIGKVKPDVVVHTGDIAVEATARSDDLLFGKEAMDSLDAPYYAIPGNHDVGDNPSDHGYMPPKPVTDALVQTYEDHFGPDHWVIDQAGWRLIGLNAQLFSSGLAREQQQLDWLVETLASADARPVAVFCHKPLLRDAIHEPVDVPYRYVPLVNRGPLVAAMDAADVRLFACGHVHQARDHWRGNTRHVWCPATAFTLPDDVQPRVGDKRCGLVSYRFSPRGVEVDMQFPAAMHHPEADVLRKVYAI</sequence>
<name>A0A073J0P5_9RHOB</name>
<dbReference type="SUPFAM" id="SSF56300">
    <property type="entry name" value="Metallo-dependent phosphatases"/>
    <property type="match status" value="1"/>
</dbReference>
<dbReference type="Pfam" id="PF00149">
    <property type="entry name" value="Metallophos"/>
    <property type="match status" value="1"/>
</dbReference>
<dbReference type="InterPro" id="IPR051918">
    <property type="entry name" value="STPP_CPPED1"/>
</dbReference>
<dbReference type="InterPro" id="IPR029052">
    <property type="entry name" value="Metallo-depent_PP-like"/>
</dbReference>
<evidence type="ECO:0000259" key="1">
    <source>
        <dbReference type="Pfam" id="PF00149"/>
    </source>
</evidence>
<organism evidence="2 3">
    <name type="scientific">Pseudosulfitobacter pseudonitzschiae</name>
    <dbReference type="NCBI Taxonomy" id="1402135"/>
    <lineage>
        <taxon>Bacteria</taxon>
        <taxon>Pseudomonadati</taxon>
        <taxon>Pseudomonadota</taxon>
        <taxon>Alphaproteobacteria</taxon>
        <taxon>Rhodobacterales</taxon>
        <taxon>Roseobacteraceae</taxon>
        <taxon>Pseudosulfitobacter</taxon>
    </lineage>
</organism>
<evidence type="ECO:0000313" key="3">
    <source>
        <dbReference type="Proteomes" id="UP000027746"/>
    </source>
</evidence>
<dbReference type="GeneID" id="68871384"/>
<reference evidence="2 3" key="1">
    <citation type="submission" date="2014-01" db="EMBL/GenBank/DDBJ databases">
        <title>Sulfitobacter sp. H3 (MCCC 1A00686) Genome Sequencing.</title>
        <authorList>
            <person name="Lai Q."/>
            <person name="Hong Z."/>
        </authorList>
    </citation>
    <scope>NUCLEOTIDE SEQUENCE [LARGE SCALE GENOMIC DNA]</scope>
    <source>
        <strain evidence="2 3">H3</strain>
    </source>
</reference>
<dbReference type="GO" id="GO:0016787">
    <property type="term" value="F:hydrolase activity"/>
    <property type="evidence" value="ECO:0007669"/>
    <property type="project" value="InterPro"/>
</dbReference>
<gene>
    <name evidence="2" type="ORF">SUH3_20815</name>
</gene>
<dbReference type="OrthoDB" id="651281at2"/>
<comment type="caution">
    <text evidence="2">The sequence shown here is derived from an EMBL/GenBank/DDBJ whole genome shotgun (WGS) entry which is preliminary data.</text>
</comment>
<dbReference type="EMBL" id="JAMD01000006">
    <property type="protein sequence ID" value="KEJ95430.1"/>
    <property type="molecule type" value="Genomic_DNA"/>
</dbReference>
<dbReference type="AlphaFoldDB" id="A0A073J0P5"/>
<dbReference type="Gene3D" id="3.60.21.10">
    <property type="match status" value="1"/>
</dbReference>
<proteinExistence type="predicted"/>
<dbReference type="PANTHER" id="PTHR43143">
    <property type="entry name" value="METALLOPHOSPHOESTERASE, CALCINEURIN SUPERFAMILY"/>
    <property type="match status" value="1"/>
</dbReference>
<accession>A0A073J0P5</accession>
<feature type="domain" description="Calcineurin-like phosphoesterase" evidence="1">
    <location>
        <begin position="5"/>
        <end position="206"/>
    </location>
</feature>